<evidence type="ECO:0000256" key="4">
    <source>
        <dbReference type="ARBA" id="ARBA00001946"/>
    </source>
</evidence>
<evidence type="ECO:0000256" key="1">
    <source>
        <dbReference type="ARBA" id="ARBA00001638"/>
    </source>
</evidence>
<dbReference type="Gene3D" id="1.10.3210.10">
    <property type="entry name" value="Hypothetical protein af1432"/>
    <property type="match status" value="1"/>
</dbReference>
<organism evidence="14 15">
    <name type="scientific">Calocera cornea HHB12733</name>
    <dbReference type="NCBI Taxonomy" id="1353952"/>
    <lineage>
        <taxon>Eukaryota</taxon>
        <taxon>Fungi</taxon>
        <taxon>Dikarya</taxon>
        <taxon>Basidiomycota</taxon>
        <taxon>Agaricomycotina</taxon>
        <taxon>Dacrymycetes</taxon>
        <taxon>Dacrymycetales</taxon>
        <taxon>Dacrymycetaceae</taxon>
        <taxon>Calocera</taxon>
    </lineage>
</organism>
<dbReference type="SMART" id="SM00471">
    <property type="entry name" value="HDc"/>
    <property type="match status" value="1"/>
</dbReference>
<dbReference type="InterPro" id="IPR006674">
    <property type="entry name" value="HD_domain"/>
</dbReference>
<evidence type="ECO:0000256" key="10">
    <source>
        <dbReference type="ARBA" id="ARBA00022801"/>
    </source>
</evidence>
<evidence type="ECO:0000256" key="9">
    <source>
        <dbReference type="ARBA" id="ARBA00022723"/>
    </source>
</evidence>
<evidence type="ECO:0000256" key="8">
    <source>
        <dbReference type="ARBA" id="ARBA00012964"/>
    </source>
</evidence>
<comment type="catalytic activity">
    <reaction evidence="1">
        <text>a 2'-deoxyribonucleoside 5'-phosphate + H2O = a 2'-deoxyribonucleoside + phosphate</text>
        <dbReference type="Rhea" id="RHEA:36167"/>
        <dbReference type="ChEBI" id="CHEBI:15377"/>
        <dbReference type="ChEBI" id="CHEBI:18274"/>
        <dbReference type="ChEBI" id="CHEBI:43474"/>
        <dbReference type="ChEBI" id="CHEBI:65317"/>
        <dbReference type="EC" id="3.1.3.89"/>
    </reaction>
</comment>
<dbReference type="FunFam" id="1.10.3210.10:FF:000011">
    <property type="entry name" value="HD domain-containing protein 2"/>
    <property type="match status" value="1"/>
</dbReference>
<comment type="cofactor">
    <cofactor evidence="4">
        <name>Mg(2+)</name>
        <dbReference type="ChEBI" id="CHEBI:18420"/>
    </cofactor>
</comment>
<evidence type="ECO:0000256" key="5">
    <source>
        <dbReference type="ARBA" id="ARBA00004074"/>
    </source>
</evidence>
<keyword evidence="12" id="KW-0170">Cobalt</keyword>
<evidence type="ECO:0000256" key="6">
    <source>
        <dbReference type="ARBA" id="ARBA00009999"/>
    </source>
</evidence>
<name>A0A165DK57_9BASI</name>
<proteinExistence type="inferred from homology"/>
<dbReference type="PANTHER" id="PTHR11845:SF13">
    <property type="entry name" value="5'-DEOXYNUCLEOTIDASE HDDC2"/>
    <property type="match status" value="1"/>
</dbReference>
<dbReference type="OrthoDB" id="10254258at2759"/>
<evidence type="ECO:0000313" key="15">
    <source>
        <dbReference type="Proteomes" id="UP000076842"/>
    </source>
</evidence>
<dbReference type="EC" id="3.1.3.89" evidence="8"/>
<comment type="cofactor">
    <cofactor evidence="2">
        <name>Mn(2+)</name>
        <dbReference type="ChEBI" id="CHEBI:29035"/>
    </cofactor>
</comment>
<reference evidence="14 15" key="1">
    <citation type="journal article" date="2016" name="Mol. Biol. Evol.">
        <title>Comparative Genomics of Early-Diverging Mushroom-Forming Fungi Provides Insights into the Origins of Lignocellulose Decay Capabilities.</title>
        <authorList>
            <person name="Nagy L.G."/>
            <person name="Riley R."/>
            <person name="Tritt A."/>
            <person name="Adam C."/>
            <person name="Daum C."/>
            <person name="Floudas D."/>
            <person name="Sun H."/>
            <person name="Yadav J.S."/>
            <person name="Pangilinan J."/>
            <person name="Larsson K.H."/>
            <person name="Matsuura K."/>
            <person name="Barry K."/>
            <person name="Labutti K."/>
            <person name="Kuo R."/>
            <person name="Ohm R.A."/>
            <person name="Bhattacharya S.S."/>
            <person name="Shirouzu T."/>
            <person name="Yoshinaga Y."/>
            <person name="Martin F.M."/>
            <person name="Grigoriev I.V."/>
            <person name="Hibbett D.S."/>
        </authorList>
    </citation>
    <scope>NUCLEOTIDE SEQUENCE [LARGE SCALE GENOMIC DNA]</scope>
    <source>
        <strain evidence="14 15">HHB12733</strain>
    </source>
</reference>
<evidence type="ECO:0000313" key="14">
    <source>
        <dbReference type="EMBL" id="KZT52986.1"/>
    </source>
</evidence>
<evidence type="ECO:0000256" key="11">
    <source>
        <dbReference type="ARBA" id="ARBA00022842"/>
    </source>
</evidence>
<comment type="cofactor">
    <cofactor evidence="3">
        <name>Co(2+)</name>
        <dbReference type="ChEBI" id="CHEBI:48828"/>
    </cofactor>
</comment>
<dbReference type="GO" id="GO:0009159">
    <property type="term" value="P:deoxyribonucleoside monophosphate catabolic process"/>
    <property type="evidence" value="ECO:0007669"/>
    <property type="project" value="UniProtKB-ARBA"/>
</dbReference>
<comment type="similarity">
    <text evidence="6">Belongs to the HDDC2 family.</text>
</comment>
<feature type="domain" description="HD/PDEase" evidence="13">
    <location>
        <begin position="49"/>
        <end position="166"/>
    </location>
</feature>
<dbReference type="GO" id="GO:0005737">
    <property type="term" value="C:cytoplasm"/>
    <property type="evidence" value="ECO:0007669"/>
    <property type="project" value="TreeGrafter"/>
</dbReference>
<dbReference type="InParanoid" id="A0A165DK57"/>
<comment type="function">
    <text evidence="5">Catalyzes the dephosphorylation of the nucleoside 5'-monophosphates deoxyadenosine monophosphate (dAMP), deoxycytidine monophosphate (dCMP), deoxyguanosine monophosphate (dGMP) and deoxythymidine monophosphate (dTMP).</text>
</comment>
<keyword evidence="15" id="KW-1185">Reference proteome</keyword>
<evidence type="ECO:0000256" key="12">
    <source>
        <dbReference type="ARBA" id="ARBA00023285"/>
    </source>
</evidence>
<dbReference type="AlphaFoldDB" id="A0A165DK57"/>
<gene>
    <name evidence="14" type="ORF">CALCODRAFT_458536</name>
</gene>
<keyword evidence="11" id="KW-0460">Magnesium</keyword>
<evidence type="ECO:0000256" key="3">
    <source>
        <dbReference type="ARBA" id="ARBA00001941"/>
    </source>
</evidence>
<dbReference type="Pfam" id="PF13023">
    <property type="entry name" value="HD_3"/>
    <property type="match status" value="1"/>
</dbReference>
<comment type="subunit">
    <text evidence="7">Homodimer.</text>
</comment>
<dbReference type="SUPFAM" id="SSF109604">
    <property type="entry name" value="HD-domain/PDEase-like"/>
    <property type="match status" value="1"/>
</dbReference>
<dbReference type="GO" id="GO:0002953">
    <property type="term" value="F:5'-deoxynucleotidase activity"/>
    <property type="evidence" value="ECO:0007669"/>
    <property type="project" value="UniProtKB-EC"/>
</dbReference>
<accession>A0A165DK57</accession>
<dbReference type="PANTHER" id="PTHR11845">
    <property type="entry name" value="5'-DEOXYNUCLEOTIDASE HDDC2"/>
    <property type="match status" value="1"/>
</dbReference>
<dbReference type="STRING" id="1353952.A0A165DK57"/>
<evidence type="ECO:0000256" key="7">
    <source>
        <dbReference type="ARBA" id="ARBA00011738"/>
    </source>
</evidence>
<keyword evidence="9" id="KW-0479">Metal-binding</keyword>
<protein>
    <recommendedName>
        <fullName evidence="8">5'-deoxynucleotidase</fullName>
        <ecNumber evidence="8">3.1.3.89</ecNumber>
    </recommendedName>
</protein>
<dbReference type="Proteomes" id="UP000076842">
    <property type="component" value="Unassembled WGS sequence"/>
</dbReference>
<sequence length="208" mass="23814">MSSSTSKRTFPPMYTATGDVAKDRLAFFHIIERLKTQKRTGWIQRKVPEPESISDHMHRMAILALCCEDKSLDVGKCVLLAVVHDLAEAQVGDIAPSEGFSKAEKNRLEAEAIENFVQEMLHESEAGLRIQALWMEYEEARTPEARFVKDLDRMEMALQATEYEERHDRDLQEFIDSSVPKLQHPEVQQWGAALLEERKARSGKIEES</sequence>
<dbReference type="InterPro" id="IPR039356">
    <property type="entry name" value="YfbR/HDDC2"/>
</dbReference>
<dbReference type="FunCoup" id="A0A165DK57">
    <property type="interactions" value="156"/>
</dbReference>
<dbReference type="GO" id="GO:0046872">
    <property type="term" value="F:metal ion binding"/>
    <property type="evidence" value="ECO:0007669"/>
    <property type="project" value="UniProtKB-KW"/>
</dbReference>
<evidence type="ECO:0000256" key="2">
    <source>
        <dbReference type="ARBA" id="ARBA00001936"/>
    </source>
</evidence>
<dbReference type="InterPro" id="IPR003607">
    <property type="entry name" value="HD/PDEase_dom"/>
</dbReference>
<keyword evidence="10" id="KW-0378">Hydrolase</keyword>
<dbReference type="EMBL" id="KV424049">
    <property type="protein sequence ID" value="KZT52986.1"/>
    <property type="molecule type" value="Genomic_DNA"/>
</dbReference>
<evidence type="ECO:0000259" key="13">
    <source>
        <dbReference type="SMART" id="SM00471"/>
    </source>
</evidence>